<proteinExistence type="predicted"/>
<dbReference type="RefSeq" id="WP_344338961.1">
    <property type="nucleotide sequence ID" value="NZ_BAAAKJ010000255.1"/>
</dbReference>
<evidence type="ECO:0000313" key="2">
    <source>
        <dbReference type="Proteomes" id="UP001499863"/>
    </source>
</evidence>
<evidence type="ECO:0000313" key="1">
    <source>
        <dbReference type="EMBL" id="GAA1402969.1"/>
    </source>
</evidence>
<sequence length="87" mass="9319">MSDLMPVFLDDAVRPAAAGLATDQRRRFLHTLLSIRRDPELGRPYTSGSDVSGRVVTVPGDDAAPGMTLGYRVGDGEIRIVLLLVGP</sequence>
<organism evidence="1 2">
    <name type="scientific">Kitasatospora putterlickiae</name>
    <dbReference type="NCBI Taxonomy" id="221725"/>
    <lineage>
        <taxon>Bacteria</taxon>
        <taxon>Bacillati</taxon>
        <taxon>Actinomycetota</taxon>
        <taxon>Actinomycetes</taxon>
        <taxon>Kitasatosporales</taxon>
        <taxon>Streptomycetaceae</taxon>
        <taxon>Kitasatospora</taxon>
    </lineage>
</organism>
<protein>
    <submittedName>
        <fullName evidence="1">Uncharacterized protein</fullName>
    </submittedName>
</protein>
<dbReference type="EMBL" id="BAAAKJ010000255">
    <property type="protein sequence ID" value="GAA1402969.1"/>
    <property type="molecule type" value="Genomic_DNA"/>
</dbReference>
<dbReference type="Proteomes" id="UP001499863">
    <property type="component" value="Unassembled WGS sequence"/>
</dbReference>
<comment type="caution">
    <text evidence="1">The sequence shown here is derived from an EMBL/GenBank/DDBJ whole genome shotgun (WGS) entry which is preliminary data.</text>
</comment>
<keyword evidence="2" id="KW-1185">Reference proteome</keyword>
<gene>
    <name evidence="1" type="ORF">GCM10009639_47050</name>
</gene>
<accession>A0ABN1YB53</accession>
<reference evidence="1 2" key="1">
    <citation type="journal article" date="2019" name="Int. J. Syst. Evol. Microbiol.">
        <title>The Global Catalogue of Microorganisms (GCM) 10K type strain sequencing project: providing services to taxonomists for standard genome sequencing and annotation.</title>
        <authorList>
            <consortium name="The Broad Institute Genomics Platform"/>
            <consortium name="The Broad Institute Genome Sequencing Center for Infectious Disease"/>
            <person name="Wu L."/>
            <person name="Ma J."/>
        </authorList>
    </citation>
    <scope>NUCLEOTIDE SEQUENCE [LARGE SCALE GENOMIC DNA]</scope>
    <source>
        <strain evidence="1 2">JCM 12393</strain>
    </source>
</reference>
<name>A0ABN1YB53_9ACTN</name>